<organism evidence="2">
    <name type="scientific">marine metagenome</name>
    <dbReference type="NCBI Taxonomy" id="408172"/>
    <lineage>
        <taxon>unclassified sequences</taxon>
        <taxon>metagenomes</taxon>
        <taxon>ecological metagenomes</taxon>
    </lineage>
</organism>
<proteinExistence type="predicted"/>
<keyword evidence="1" id="KW-0812">Transmembrane</keyword>
<sequence length="260" mass="28629">MVIMQSEEDWDDDEDWDDYDDDDSTSFLDMELATKMKLAGAIGVVILLIMSSMIFTNFGFYSGAGTVSVLIDVEEALNPEDKTLNAFILATSPTFGMLSSEGDYTISISGSSVYSGNFKLNGEGRGSIAVEYSNFFTANGIYTLTVDIKGTSDSDTVDLQKIADSVRGEVPVFDGSYPLSKDDNVLINLQFKTSDQFSDYISPWVTGTIRIFHADEVFDEGEGEGYWNDDGNRDFMEVETILFTVEGASINWQYSSGSTD</sequence>
<dbReference type="AlphaFoldDB" id="A0A382RLU3"/>
<evidence type="ECO:0000256" key="1">
    <source>
        <dbReference type="SAM" id="Phobius"/>
    </source>
</evidence>
<accession>A0A382RLU3</accession>
<name>A0A382RLU3_9ZZZZ</name>
<feature type="non-terminal residue" evidence="2">
    <location>
        <position position="260"/>
    </location>
</feature>
<dbReference type="EMBL" id="UINC01122658">
    <property type="protein sequence ID" value="SVC98606.1"/>
    <property type="molecule type" value="Genomic_DNA"/>
</dbReference>
<gene>
    <name evidence="2" type="ORF">METZ01_LOCUS351460</name>
</gene>
<keyword evidence="1" id="KW-0472">Membrane</keyword>
<reference evidence="2" key="1">
    <citation type="submission" date="2018-05" db="EMBL/GenBank/DDBJ databases">
        <authorList>
            <person name="Lanie J.A."/>
            <person name="Ng W.-L."/>
            <person name="Kazmierczak K.M."/>
            <person name="Andrzejewski T.M."/>
            <person name="Davidsen T.M."/>
            <person name="Wayne K.J."/>
            <person name="Tettelin H."/>
            <person name="Glass J.I."/>
            <person name="Rusch D."/>
            <person name="Podicherti R."/>
            <person name="Tsui H.-C.T."/>
            <person name="Winkler M.E."/>
        </authorList>
    </citation>
    <scope>NUCLEOTIDE SEQUENCE</scope>
</reference>
<protein>
    <submittedName>
        <fullName evidence="2">Uncharacterized protein</fullName>
    </submittedName>
</protein>
<evidence type="ECO:0000313" key="2">
    <source>
        <dbReference type="EMBL" id="SVC98606.1"/>
    </source>
</evidence>
<keyword evidence="1" id="KW-1133">Transmembrane helix</keyword>
<feature type="transmembrane region" description="Helical" evidence="1">
    <location>
        <begin position="38"/>
        <end position="61"/>
    </location>
</feature>